<evidence type="ECO:0000313" key="11">
    <source>
        <dbReference type="Proteomes" id="UP001556367"/>
    </source>
</evidence>
<proteinExistence type="inferred from homology"/>
<dbReference type="Gene3D" id="3.40.50.300">
    <property type="entry name" value="P-loop containing nucleotide triphosphate hydrolases"/>
    <property type="match status" value="1"/>
</dbReference>
<evidence type="ECO:0000256" key="9">
    <source>
        <dbReference type="SAM" id="MobiDB-lite"/>
    </source>
</evidence>
<dbReference type="Proteomes" id="UP001556367">
    <property type="component" value="Unassembled WGS sequence"/>
</dbReference>
<evidence type="ECO:0000256" key="1">
    <source>
        <dbReference type="ARBA" id="ARBA00004123"/>
    </source>
</evidence>
<keyword evidence="8" id="KW-0539">Nucleus</keyword>
<feature type="region of interest" description="Disordered" evidence="9">
    <location>
        <begin position="1"/>
        <end position="29"/>
    </location>
</feature>
<dbReference type="PANTHER" id="PTHR12896:SF1">
    <property type="entry name" value="ELONGATOR COMPLEX PROTEIN 4"/>
    <property type="match status" value="1"/>
</dbReference>
<sequence length="465" mass="49325">MSSFKRKTASKQTLSPGTRPSPLTPVTTITSTGIPSLDDVLGGGLPLSCSSLLLAPDSHSGYGDLVQKYFIAQGLSWGHRVCVVDDDAAALVSECMWMPNVNANTTDPSTSAVPTVSTSLDDAEDTAEQPSGEKIKIAWRYEQMKQFQTTVSSSSPGADEFCRTLDLSARIPDIVVATAVRDGKLTYVDVGSSSEERPSSRVLREISQLLGAASAPAPLRIVVPCLGSPQWGDMTTEDILLFLHSLRTLLRRHPYACASSSLSATKCTDVWGGAGWTQKLGFVSDALITLAAFTADPALSATFPSHHGLVHIHTLPAPHTLLPPSDRFSTLRGLAASAVSAGGGGGENNLAFKCTRKRLVIETMHLDVEGGVGERRTTPSASSLATLDAGGAPHEHGEAASAENAPVSKASMPVLEVQIENHAVPAHGKTSGEIGEPERERQSEKPKKARKRVAFHSDRPDLYDF</sequence>
<feature type="region of interest" description="Disordered" evidence="9">
    <location>
        <begin position="106"/>
        <end position="129"/>
    </location>
</feature>
<comment type="subcellular location">
    <subcellularLocation>
        <location evidence="2">Cytoplasm</location>
    </subcellularLocation>
    <subcellularLocation>
        <location evidence="1">Nucleus</location>
    </subcellularLocation>
</comment>
<dbReference type="EMBL" id="JASNQZ010000011">
    <property type="protein sequence ID" value="KAL0950950.1"/>
    <property type="molecule type" value="Genomic_DNA"/>
</dbReference>
<dbReference type="InterPro" id="IPR008728">
    <property type="entry name" value="Elongator_complex_protein_4"/>
</dbReference>
<evidence type="ECO:0000256" key="6">
    <source>
        <dbReference type="ARBA" id="ARBA00022490"/>
    </source>
</evidence>
<feature type="region of interest" description="Disordered" evidence="9">
    <location>
        <begin position="370"/>
        <end position="406"/>
    </location>
</feature>
<dbReference type="Pfam" id="PF05625">
    <property type="entry name" value="PAXNEB"/>
    <property type="match status" value="1"/>
</dbReference>
<gene>
    <name evidence="10" type="ORF">HGRIS_007702</name>
</gene>
<evidence type="ECO:0000313" key="10">
    <source>
        <dbReference type="EMBL" id="KAL0950950.1"/>
    </source>
</evidence>
<protein>
    <recommendedName>
        <fullName evidence="5">Elongator complex protein 4</fullName>
    </recommendedName>
</protein>
<evidence type="ECO:0000256" key="3">
    <source>
        <dbReference type="ARBA" id="ARBA00005043"/>
    </source>
</evidence>
<feature type="region of interest" description="Disordered" evidence="9">
    <location>
        <begin position="422"/>
        <end position="465"/>
    </location>
</feature>
<evidence type="ECO:0000256" key="8">
    <source>
        <dbReference type="ARBA" id="ARBA00023242"/>
    </source>
</evidence>
<dbReference type="InterPro" id="IPR027417">
    <property type="entry name" value="P-loop_NTPase"/>
</dbReference>
<accession>A0ABR3J724</accession>
<evidence type="ECO:0000256" key="2">
    <source>
        <dbReference type="ARBA" id="ARBA00004496"/>
    </source>
</evidence>
<evidence type="ECO:0000256" key="5">
    <source>
        <dbReference type="ARBA" id="ARBA00020265"/>
    </source>
</evidence>
<keyword evidence="6" id="KW-0963">Cytoplasm</keyword>
<keyword evidence="7" id="KW-0819">tRNA processing</keyword>
<organism evidence="10 11">
    <name type="scientific">Hohenbuehelia grisea</name>
    <dbReference type="NCBI Taxonomy" id="104357"/>
    <lineage>
        <taxon>Eukaryota</taxon>
        <taxon>Fungi</taxon>
        <taxon>Dikarya</taxon>
        <taxon>Basidiomycota</taxon>
        <taxon>Agaricomycotina</taxon>
        <taxon>Agaricomycetes</taxon>
        <taxon>Agaricomycetidae</taxon>
        <taxon>Agaricales</taxon>
        <taxon>Pleurotineae</taxon>
        <taxon>Pleurotaceae</taxon>
        <taxon>Hohenbuehelia</taxon>
    </lineage>
</organism>
<comment type="pathway">
    <text evidence="3">tRNA modification; 5-methoxycarbonylmethyl-2-thiouridine-tRNA biosynthesis.</text>
</comment>
<keyword evidence="11" id="KW-1185">Reference proteome</keyword>
<evidence type="ECO:0000256" key="7">
    <source>
        <dbReference type="ARBA" id="ARBA00022694"/>
    </source>
</evidence>
<feature type="compositionally biased region" description="Basic and acidic residues" evidence="9">
    <location>
        <begin position="455"/>
        <end position="465"/>
    </location>
</feature>
<comment type="similarity">
    <text evidence="4">Belongs to the ELP4 family.</text>
</comment>
<dbReference type="PANTHER" id="PTHR12896">
    <property type="entry name" value="PAX6 NEIGHBOR PROTEIN PAXNEB"/>
    <property type="match status" value="1"/>
</dbReference>
<name>A0ABR3J724_9AGAR</name>
<reference evidence="11" key="1">
    <citation type="submission" date="2024-06" db="EMBL/GenBank/DDBJ databases">
        <title>Multi-omics analyses provide insights into the biosynthesis of the anticancer antibiotic pleurotin in Hohenbuehelia grisea.</title>
        <authorList>
            <person name="Weaver J.A."/>
            <person name="Alberti F."/>
        </authorList>
    </citation>
    <scope>NUCLEOTIDE SEQUENCE [LARGE SCALE GENOMIC DNA]</scope>
    <source>
        <strain evidence="11">T-177</strain>
    </source>
</reference>
<evidence type="ECO:0000256" key="4">
    <source>
        <dbReference type="ARBA" id="ARBA00007573"/>
    </source>
</evidence>
<feature type="compositionally biased region" description="Low complexity" evidence="9">
    <location>
        <begin position="106"/>
        <end position="119"/>
    </location>
</feature>
<comment type="caution">
    <text evidence="10">The sequence shown here is derived from an EMBL/GenBank/DDBJ whole genome shotgun (WGS) entry which is preliminary data.</text>
</comment>
<feature type="compositionally biased region" description="Basic and acidic residues" evidence="9">
    <location>
        <begin position="436"/>
        <end position="446"/>
    </location>
</feature>
<dbReference type="CDD" id="cd19494">
    <property type="entry name" value="Elp4"/>
    <property type="match status" value="1"/>
</dbReference>